<evidence type="ECO:0000313" key="1">
    <source>
        <dbReference type="EMBL" id="KAI8440190.1"/>
    </source>
</evidence>
<organism evidence="1 2">
    <name type="scientific">Choristoneura fumiferana</name>
    <name type="common">Spruce budworm moth</name>
    <name type="synonym">Archips fumiferana</name>
    <dbReference type="NCBI Taxonomy" id="7141"/>
    <lineage>
        <taxon>Eukaryota</taxon>
        <taxon>Metazoa</taxon>
        <taxon>Ecdysozoa</taxon>
        <taxon>Arthropoda</taxon>
        <taxon>Hexapoda</taxon>
        <taxon>Insecta</taxon>
        <taxon>Pterygota</taxon>
        <taxon>Neoptera</taxon>
        <taxon>Endopterygota</taxon>
        <taxon>Lepidoptera</taxon>
        <taxon>Glossata</taxon>
        <taxon>Ditrysia</taxon>
        <taxon>Tortricoidea</taxon>
        <taxon>Tortricidae</taxon>
        <taxon>Tortricinae</taxon>
        <taxon>Choristoneura</taxon>
    </lineage>
</organism>
<reference evidence="1 2" key="1">
    <citation type="journal article" date="2022" name="Genome Biol. Evol.">
        <title>The Spruce Budworm Genome: Reconstructing the Evolutionary History of Antifreeze Proteins.</title>
        <authorList>
            <person name="Beliveau C."/>
            <person name="Gagne P."/>
            <person name="Picq S."/>
            <person name="Vernygora O."/>
            <person name="Keeling C.I."/>
            <person name="Pinkney K."/>
            <person name="Doucet D."/>
            <person name="Wen F."/>
            <person name="Johnston J.S."/>
            <person name="Maaroufi H."/>
            <person name="Boyle B."/>
            <person name="Laroche J."/>
            <person name="Dewar K."/>
            <person name="Juretic N."/>
            <person name="Blackburn G."/>
            <person name="Nisole A."/>
            <person name="Brunet B."/>
            <person name="Brandao M."/>
            <person name="Lumley L."/>
            <person name="Duan J."/>
            <person name="Quan G."/>
            <person name="Lucarotti C.J."/>
            <person name="Roe A.D."/>
            <person name="Sperling F.A.H."/>
            <person name="Levesque R.C."/>
            <person name="Cusson M."/>
        </authorList>
    </citation>
    <scope>NUCLEOTIDE SEQUENCE [LARGE SCALE GENOMIC DNA]</scope>
    <source>
        <strain evidence="1">Glfc:IPQL:Cfum</strain>
    </source>
</reference>
<gene>
    <name evidence="1" type="ORF">MSG28_001579</name>
</gene>
<sequence>MLRGCEMGAGAGGAGSIFQGAQHDAGENSGVGPLPADINMSTLPTEPPSTIEEGVTLAQKPSPHPQSQLQSGFYTQNTFSQRNLVYHPPCPKGNSTSFIASVDHCVDLCILVE</sequence>
<comment type="caution">
    <text evidence="1">The sequence shown here is derived from an EMBL/GenBank/DDBJ whole genome shotgun (WGS) entry which is preliminary data.</text>
</comment>
<protein>
    <submittedName>
        <fullName evidence="1">Uncharacterized protein</fullName>
    </submittedName>
</protein>
<dbReference type="EMBL" id="CM046102">
    <property type="protein sequence ID" value="KAI8440190.1"/>
    <property type="molecule type" value="Genomic_DNA"/>
</dbReference>
<accession>A0ACC0KV60</accession>
<evidence type="ECO:0000313" key="2">
    <source>
        <dbReference type="Proteomes" id="UP001064048"/>
    </source>
</evidence>
<proteinExistence type="predicted"/>
<keyword evidence="2" id="KW-1185">Reference proteome</keyword>
<dbReference type="Proteomes" id="UP001064048">
    <property type="component" value="Chromosome 2"/>
</dbReference>
<name>A0ACC0KV60_CHOFU</name>